<sequence length="67" mass="7450">MDAWLKDDSSSPSPRVTRLLPLNALHSRGHIDLDASLSRPSKLFKADYKQIMEEAQSSTPRGITSLL</sequence>
<keyword evidence="2" id="KW-1185">Reference proteome</keyword>
<reference evidence="1 2" key="1">
    <citation type="submission" date="2019-11" db="EMBL/GenBank/DDBJ databases">
        <title>Whole genome sequence of Oryza granulata.</title>
        <authorList>
            <person name="Li W."/>
        </authorList>
    </citation>
    <scope>NUCLEOTIDE SEQUENCE [LARGE SCALE GENOMIC DNA]</scope>
    <source>
        <strain evidence="2">cv. Menghai</strain>
        <tissue evidence="1">Leaf</tissue>
    </source>
</reference>
<protein>
    <submittedName>
        <fullName evidence="1">Uncharacterized protein</fullName>
    </submittedName>
</protein>
<organism evidence="1 2">
    <name type="scientific">Oryza meyeriana var. granulata</name>
    <dbReference type="NCBI Taxonomy" id="110450"/>
    <lineage>
        <taxon>Eukaryota</taxon>
        <taxon>Viridiplantae</taxon>
        <taxon>Streptophyta</taxon>
        <taxon>Embryophyta</taxon>
        <taxon>Tracheophyta</taxon>
        <taxon>Spermatophyta</taxon>
        <taxon>Magnoliopsida</taxon>
        <taxon>Liliopsida</taxon>
        <taxon>Poales</taxon>
        <taxon>Poaceae</taxon>
        <taxon>BOP clade</taxon>
        <taxon>Oryzoideae</taxon>
        <taxon>Oryzeae</taxon>
        <taxon>Oryzinae</taxon>
        <taxon>Oryza</taxon>
        <taxon>Oryza meyeriana</taxon>
    </lineage>
</organism>
<accession>A0A6G1ESF3</accession>
<evidence type="ECO:0000313" key="1">
    <source>
        <dbReference type="EMBL" id="KAF0927547.1"/>
    </source>
</evidence>
<dbReference type="Proteomes" id="UP000479710">
    <property type="component" value="Unassembled WGS sequence"/>
</dbReference>
<name>A0A6G1ESF3_9ORYZ</name>
<evidence type="ECO:0000313" key="2">
    <source>
        <dbReference type="Proteomes" id="UP000479710"/>
    </source>
</evidence>
<comment type="caution">
    <text evidence="1">The sequence shown here is derived from an EMBL/GenBank/DDBJ whole genome shotgun (WGS) entry which is preliminary data.</text>
</comment>
<gene>
    <name evidence="1" type="ORF">E2562_034256</name>
</gene>
<dbReference type="EMBL" id="SPHZ02000003">
    <property type="protein sequence ID" value="KAF0927547.1"/>
    <property type="molecule type" value="Genomic_DNA"/>
</dbReference>
<proteinExistence type="predicted"/>
<dbReference type="AlphaFoldDB" id="A0A6G1ESF3"/>